<keyword evidence="9" id="KW-1185">Reference proteome</keyword>
<feature type="transmembrane region" description="Helical" evidence="6">
    <location>
        <begin position="179"/>
        <end position="204"/>
    </location>
</feature>
<accession>A0A5M6ZRM1</accession>
<evidence type="ECO:0000256" key="2">
    <source>
        <dbReference type="ARBA" id="ARBA00022475"/>
    </source>
</evidence>
<dbReference type="PANTHER" id="PTHR12677:SF59">
    <property type="entry name" value="GOLGI APPARATUS MEMBRANE PROTEIN TVP38-RELATED"/>
    <property type="match status" value="1"/>
</dbReference>
<dbReference type="Pfam" id="PF09335">
    <property type="entry name" value="VTT_dom"/>
    <property type="match status" value="1"/>
</dbReference>
<evidence type="ECO:0000256" key="5">
    <source>
        <dbReference type="ARBA" id="ARBA00023136"/>
    </source>
</evidence>
<evidence type="ECO:0000313" key="8">
    <source>
        <dbReference type="EMBL" id="KAA5804931.1"/>
    </source>
</evidence>
<dbReference type="PANTHER" id="PTHR12677">
    <property type="entry name" value="GOLGI APPARATUS MEMBRANE PROTEIN TVP38-RELATED"/>
    <property type="match status" value="1"/>
</dbReference>
<keyword evidence="5 6" id="KW-0472">Membrane</keyword>
<evidence type="ECO:0000256" key="3">
    <source>
        <dbReference type="ARBA" id="ARBA00022692"/>
    </source>
</evidence>
<feature type="transmembrane region" description="Helical" evidence="6">
    <location>
        <begin position="244"/>
        <end position="265"/>
    </location>
</feature>
<reference evidence="8 9" key="1">
    <citation type="submission" date="2019-09" db="EMBL/GenBank/DDBJ databases">
        <authorList>
            <person name="Kevbrin V."/>
            <person name="Grouzdev D.S."/>
        </authorList>
    </citation>
    <scope>NUCLEOTIDE SEQUENCE [LARGE SCALE GENOMIC DNA]</scope>
    <source>
        <strain evidence="8 9">G-192</strain>
    </source>
</reference>
<proteinExistence type="inferred from homology"/>
<dbReference type="EMBL" id="VWOJ01000001">
    <property type="protein sequence ID" value="KAA5804931.1"/>
    <property type="molecule type" value="Genomic_DNA"/>
</dbReference>
<comment type="similarity">
    <text evidence="6">Belongs to the TVP38/TMEM64 family.</text>
</comment>
<organism evidence="8 9">
    <name type="scientific">Alkalicaulis satelles</name>
    <dbReference type="NCBI Taxonomy" id="2609175"/>
    <lineage>
        <taxon>Bacteria</taxon>
        <taxon>Pseudomonadati</taxon>
        <taxon>Pseudomonadota</taxon>
        <taxon>Alphaproteobacteria</taxon>
        <taxon>Maricaulales</taxon>
        <taxon>Maricaulaceae</taxon>
        <taxon>Alkalicaulis</taxon>
    </lineage>
</organism>
<evidence type="ECO:0000313" key="9">
    <source>
        <dbReference type="Proteomes" id="UP000325122"/>
    </source>
</evidence>
<gene>
    <name evidence="8" type="ORF">F1654_02735</name>
</gene>
<name>A0A5M6ZRM1_9PROT</name>
<evidence type="ECO:0000256" key="4">
    <source>
        <dbReference type="ARBA" id="ARBA00022989"/>
    </source>
</evidence>
<protein>
    <recommendedName>
        <fullName evidence="6">TVP38/TMEM64 family membrane protein</fullName>
    </recommendedName>
</protein>
<keyword evidence="4 6" id="KW-1133">Transmembrane helix</keyword>
<feature type="transmembrane region" description="Helical" evidence="6">
    <location>
        <begin position="95"/>
        <end position="120"/>
    </location>
</feature>
<dbReference type="AlphaFoldDB" id="A0A5M6ZRM1"/>
<dbReference type="GO" id="GO:0005886">
    <property type="term" value="C:plasma membrane"/>
    <property type="evidence" value="ECO:0007669"/>
    <property type="project" value="UniProtKB-SubCell"/>
</dbReference>
<keyword evidence="3 6" id="KW-0812">Transmembrane</keyword>
<keyword evidence="2 6" id="KW-1003">Cell membrane</keyword>
<evidence type="ECO:0000259" key="7">
    <source>
        <dbReference type="Pfam" id="PF09335"/>
    </source>
</evidence>
<evidence type="ECO:0000256" key="1">
    <source>
        <dbReference type="ARBA" id="ARBA00004651"/>
    </source>
</evidence>
<sequence>MRRPGMYRKRQCAVSRGCAICQFHRFSHSAREPPDMADTDNIAPRQTPLWRRLAPLGVLALALGVFLLAGGGQYLDPDRARALLEALDGWVSDNLLLAILAYGAFYALAVSISVPGAVWFTIGAGFLFGPYLGTGVAVVSSTIGATIIFLAARYALADWVRARFPQYISKLQDGFSRDAFTYVLILRLIPVLPFFGINLATALLNVPLRAYVLATLIGVIPAAYVFATLGGTLSRVAEEGIPSFWSLLTIEVIVAIAAFAALALAPMALRRLRRSPEQAS</sequence>
<feature type="transmembrane region" description="Helical" evidence="6">
    <location>
        <begin position="211"/>
        <end position="232"/>
    </location>
</feature>
<comment type="caution">
    <text evidence="8">The sequence shown here is derived from an EMBL/GenBank/DDBJ whole genome shotgun (WGS) entry which is preliminary data.</text>
</comment>
<dbReference type="Proteomes" id="UP000325122">
    <property type="component" value="Unassembled WGS sequence"/>
</dbReference>
<feature type="transmembrane region" description="Helical" evidence="6">
    <location>
        <begin position="132"/>
        <end position="156"/>
    </location>
</feature>
<feature type="domain" description="VTT" evidence="7">
    <location>
        <begin position="118"/>
        <end position="230"/>
    </location>
</feature>
<dbReference type="InterPro" id="IPR032816">
    <property type="entry name" value="VTT_dom"/>
</dbReference>
<comment type="subcellular location">
    <subcellularLocation>
        <location evidence="1 6">Cell membrane</location>
        <topology evidence="1 6">Multi-pass membrane protein</topology>
    </subcellularLocation>
</comment>
<dbReference type="InterPro" id="IPR015414">
    <property type="entry name" value="TMEM64"/>
</dbReference>
<feature type="transmembrane region" description="Helical" evidence="6">
    <location>
        <begin position="53"/>
        <end position="75"/>
    </location>
</feature>
<evidence type="ECO:0000256" key="6">
    <source>
        <dbReference type="RuleBase" id="RU366058"/>
    </source>
</evidence>